<dbReference type="RefSeq" id="WP_379107201.1">
    <property type="nucleotide sequence ID" value="NZ_JBHTOQ010000022.1"/>
</dbReference>
<comment type="caution">
    <text evidence="2">The sequence shown here is derived from an EMBL/GenBank/DDBJ whole genome shotgun (WGS) entry which is preliminary data.</text>
</comment>
<keyword evidence="1" id="KW-0472">Membrane</keyword>
<keyword evidence="1" id="KW-0812">Transmembrane</keyword>
<keyword evidence="3" id="KW-1185">Reference proteome</keyword>
<keyword evidence="1" id="KW-1133">Transmembrane helix</keyword>
<accession>A0ABW4DX89</accession>
<proteinExistence type="predicted"/>
<protein>
    <submittedName>
        <fullName evidence="2">Uncharacterized protein</fullName>
    </submittedName>
</protein>
<sequence length="76" mass="8358">EKTSQQRVSRAMWGSAVAYEILVSLVSVTLSVTPCGLIIRLTGFPLIPQVHPEKEQCLVLTPPREGWLRMSAQGPV</sequence>
<dbReference type="EMBL" id="JBHTOQ010000022">
    <property type="protein sequence ID" value="MFD1481471.1"/>
    <property type="molecule type" value="Genomic_DNA"/>
</dbReference>
<name>A0ABW4DX89_9RHOB</name>
<evidence type="ECO:0000256" key="1">
    <source>
        <dbReference type="SAM" id="Phobius"/>
    </source>
</evidence>
<reference evidence="3" key="1">
    <citation type="journal article" date="2019" name="Int. J. Syst. Evol. Microbiol.">
        <title>The Global Catalogue of Microorganisms (GCM) 10K type strain sequencing project: providing services to taxonomists for standard genome sequencing and annotation.</title>
        <authorList>
            <consortium name="The Broad Institute Genomics Platform"/>
            <consortium name="The Broad Institute Genome Sequencing Center for Infectious Disease"/>
            <person name="Wu L."/>
            <person name="Ma J."/>
        </authorList>
    </citation>
    <scope>NUCLEOTIDE SEQUENCE [LARGE SCALE GENOMIC DNA]</scope>
    <source>
        <strain evidence="3">CCM 8875</strain>
    </source>
</reference>
<feature type="non-terminal residue" evidence="2">
    <location>
        <position position="1"/>
    </location>
</feature>
<gene>
    <name evidence="2" type="ORF">ACFQ5P_09190</name>
</gene>
<evidence type="ECO:0000313" key="2">
    <source>
        <dbReference type="EMBL" id="MFD1481471.1"/>
    </source>
</evidence>
<feature type="transmembrane region" description="Helical" evidence="1">
    <location>
        <begin position="16"/>
        <end position="39"/>
    </location>
</feature>
<evidence type="ECO:0000313" key="3">
    <source>
        <dbReference type="Proteomes" id="UP001597302"/>
    </source>
</evidence>
<dbReference type="Proteomes" id="UP001597302">
    <property type="component" value="Unassembled WGS sequence"/>
</dbReference>
<organism evidence="2 3">
    <name type="scientific">Paracoccus nototheniae</name>
    <dbReference type="NCBI Taxonomy" id="2489002"/>
    <lineage>
        <taxon>Bacteria</taxon>
        <taxon>Pseudomonadati</taxon>
        <taxon>Pseudomonadota</taxon>
        <taxon>Alphaproteobacteria</taxon>
        <taxon>Rhodobacterales</taxon>
        <taxon>Paracoccaceae</taxon>
        <taxon>Paracoccus</taxon>
    </lineage>
</organism>